<dbReference type="STRING" id="485913.Krac_11496"/>
<dbReference type="SUPFAM" id="SSF53067">
    <property type="entry name" value="Actin-like ATPase domain"/>
    <property type="match status" value="2"/>
</dbReference>
<dbReference type="InterPro" id="IPR043129">
    <property type="entry name" value="ATPase_NBD"/>
</dbReference>
<keyword evidence="2" id="KW-0547">Nucleotide-binding</keyword>
<dbReference type="GO" id="GO:0140662">
    <property type="term" value="F:ATP-dependent protein folding chaperone"/>
    <property type="evidence" value="ECO:0007669"/>
    <property type="project" value="InterPro"/>
</dbReference>
<dbReference type="eggNOG" id="COG0443">
    <property type="taxonomic scope" value="Bacteria"/>
</dbReference>
<dbReference type="EMBL" id="ADVG01000001">
    <property type="protein sequence ID" value="EFH89907.1"/>
    <property type="molecule type" value="Genomic_DNA"/>
</dbReference>
<dbReference type="FunFam" id="3.30.420.40:FF:000028">
    <property type="entry name" value="heat shock 70 kDa protein-like"/>
    <property type="match status" value="1"/>
</dbReference>
<reference evidence="6 7" key="1">
    <citation type="journal article" date="2011" name="Stand. Genomic Sci.">
        <title>Non-contiguous finished genome sequence and contextual data of the filamentous soil bacterium Ktedonobacter racemifer type strain (SOSP1-21).</title>
        <authorList>
            <person name="Chang Y.J."/>
            <person name="Land M."/>
            <person name="Hauser L."/>
            <person name="Chertkov O."/>
            <person name="Del Rio T.G."/>
            <person name="Nolan M."/>
            <person name="Copeland A."/>
            <person name="Tice H."/>
            <person name="Cheng J.F."/>
            <person name="Lucas S."/>
            <person name="Han C."/>
            <person name="Goodwin L."/>
            <person name="Pitluck S."/>
            <person name="Ivanova N."/>
            <person name="Ovchinikova G."/>
            <person name="Pati A."/>
            <person name="Chen A."/>
            <person name="Palaniappan K."/>
            <person name="Mavromatis K."/>
            <person name="Liolios K."/>
            <person name="Brettin T."/>
            <person name="Fiebig A."/>
            <person name="Rohde M."/>
            <person name="Abt B."/>
            <person name="Goker M."/>
            <person name="Detter J.C."/>
            <person name="Woyke T."/>
            <person name="Bristow J."/>
            <person name="Eisen J.A."/>
            <person name="Markowitz V."/>
            <person name="Hugenholtz P."/>
            <person name="Kyrpides N.C."/>
            <person name="Klenk H.P."/>
            <person name="Lapidus A."/>
        </authorList>
    </citation>
    <scope>NUCLEOTIDE SEQUENCE [LARGE SCALE GENOMIC DNA]</scope>
    <source>
        <strain evidence="7">DSM 44963</strain>
    </source>
</reference>
<evidence type="ECO:0000313" key="7">
    <source>
        <dbReference type="Proteomes" id="UP000004508"/>
    </source>
</evidence>
<dbReference type="InterPro" id="IPR018181">
    <property type="entry name" value="Heat_shock_70_CS"/>
</dbReference>
<dbReference type="PROSITE" id="PS00297">
    <property type="entry name" value="HSP70_1"/>
    <property type="match status" value="1"/>
</dbReference>
<dbReference type="CDD" id="cd24029">
    <property type="entry name" value="ASKHA_NBD_HSP70_DnaK_HscA_HscC"/>
    <property type="match status" value="1"/>
</dbReference>
<comment type="caution">
    <text evidence="6">The sequence shown here is derived from an EMBL/GenBank/DDBJ whole genome shotgun (WGS) entry which is preliminary data.</text>
</comment>
<keyword evidence="4 6" id="KW-0346">Stress response</keyword>
<dbReference type="Pfam" id="PF00012">
    <property type="entry name" value="HSP70"/>
    <property type="match status" value="1"/>
</dbReference>
<dbReference type="GO" id="GO:0005524">
    <property type="term" value="F:ATP binding"/>
    <property type="evidence" value="ECO:0007669"/>
    <property type="project" value="UniProtKB-KW"/>
</dbReference>
<dbReference type="OrthoDB" id="9766019at2"/>
<organism evidence="6 7">
    <name type="scientific">Ktedonobacter racemifer DSM 44963</name>
    <dbReference type="NCBI Taxonomy" id="485913"/>
    <lineage>
        <taxon>Bacteria</taxon>
        <taxon>Bacillati</taxon>
        <taxon>Chloroflexota</taxon>
        <taxon>Ktedonobacteria</taxon>
        <taxon>Ktedonobacterales</taxon>
        <taxon>Ktedonobacteraceae</taxon>
        <taxon>Ktedonobacter</taxon>
    </lineage>
</organism>
<dbReference type="InterPro" id="IPR013126">
    <property type="entry name" value="Hsp_70_fam"/>
</dbReference>
<dbReference type="RefSeq" id="WP_007906858.1">
    <property type="nucleotide sequence ID" value="NZ_ADVG01000001.1"/>
</dbReference>
<gene>
    <name evidence="6" type="ORF">Krac_11496</name>
</gene>
<comment type="similarity">
    <text evidence="1">Belongs to the heat shock protein 70 family.</text>
</comment>
<name>D6TC90_KTERA</name>
<keyword evidence="5" id="KW-0143">Chaperone</keyword>
<dbReference type="Gene3D" id="3.30.420.40">
    <property type="match status" value="2"/>
</dbReference>
<dbReference type="AlphaFoldDB" id="D6TC90"/>
<dbReference type="PANTHER" id="PTHR19375">
    <property type="entry name" value="HEAT SHOCK PROTEIN 70KDA"/>
    <property type="match status" value="1"/>
</dbReference>
<dbReference type="Proteomes" id="UP000004508">
    <property type="component" value="Unassembled WGS sequence"/>
</dbReference>
<dbReference type="PROSITE" id="PS00329">
    <property type="entry name" value="HSP70_2"/>
    <property type="match status" value="1"/>
</dbReference>
<proteinExistence type="inferred from homology"/>
<evidence type="ECO:0000256" key="2">
    <source>
        <dbReference type="ARBA" id="ARBA00022741"/>
    </source>
</evidence>
<evidence type="ECO:0000256" key="3">
    <source>
        <dbReference type="ARBA" id="ARBA00022840"/>
    </source>
</evidence>
<dbReference type="Gene3D" id="3.90.640.10">
    <property type="entry name" value="Actin, Chain A, domain 4"/>
    <property type="match status" value="1"/>
</dbReference>
<evidence type="ECO:0000256" key="4">
    <source>
        <dbReference type="ARBA" id="ARBA00023016"/>
    </source>
</evidence>
<protein>
    <submittedName>
        <fullName evidence="6">Heat shock protein 70</fullName>
    </submittedName>
</protein>
<evidence type="ECO:0000313" key="6">
    <source>
        <dbReference type="EMBL" id="EFH89907.1"/>
    </source>
</evidence>
<dbReference type="InParanoid" id="D6TC90"/>
<keyword evidence="7" id="KW-1185">Reference proteome</keyword>
<keyword evidence="3" id="KW-0067">ATP-binding</keyword>
<dbReference type="PRINTS" id="PR00301">
    <property type="entry name" value="HEATSHOCK70"/>
</dbReference>
<evidence type="ECO:0000256" key="5">
    <source>
        <dbReference type="ARBA" id="ARBA00023186"/>
    </source>
</evidence>
<evidence type="ECO:0000256" key="1">
    <source>
        <dbReference type="ARBA" id="ARBA00007381"/>
    </source>
</evidence>
<sequence length="875" mass="97028">MARQQISKAIGIDLGTTNSAVAIMNPTDTDIVLHKDPKTKRETTPSCVWKDPRSLQKIVGAKAFQRIGTTPEPIRSVKRVMGKQTSVRLGDEQLTPEQVSSLILREMKQQIEEDVARFSSESAEWIVDRAIVTVPAYFDQPQIEATRKAAEMAGFQVLELLHEPTAAASYYCWQNQVQNGIFLVYDFGGGTFDVSILRSIEGAFEVLGISGNNRLGGDDIDSILAEELRQRLVSEEYALDLDIKNDPEDRHRFEKLRLLAEGVKKALSTSDEFILRSQSSLYDKQGQPVNIDIPFERDEIEALMRPLIARTIPYCYQALELAQKKAGITLADIDAIILAGGTTHIPLVRELVRQTFCADPTASEPRAKCTEPVYKKVDTIVALGAAIRASATGGVINYDAQRSVRVLFRGISVTAARQVTIGGRVEALAPDLDLTDGYIRLTIPDLGFEDEQALKRGDSFGFTRVPLQTSAENLLTFEIFSGSDTLIATVNHSISQSKDALRPTGGSSGTALLSKALSLEVSRDGKPYRKELIKALSTLPASQDDVFYHPGNTQRLRLPLYQQKKMVKEIVIEDLPTLAKGTPVHFTLHVDELAGITVKGTIGKKTFETQIEPPPERKPPTATEVEALDESFQKLTTTLHTQKKSRVEEQYKKARESYEAAVEKEEPEQAVHDFEELEELVASIAPTQSSIEPPRDVFEKVVGECLNLKNFVEALSTYSGITQQGYNSREISKAIETQQIQGDQAFQAGDQTRYTNALVALYALRDHLALLYAKAVKSENTLSESEKAASYIHSILVEATEIDQIATGRKRKDFQNEIILIKNQLNAAARDIQTNPLLVQHRANQAWVRLQQIKNVLVNSQEDGDDGKLVEDHTS</sequence>
<dbReference type="PROSITE" id="PS01036">
    <property type="entry name" value="HSP70_3"/>
    <property type="match status" value="1"/>
</dbReference>
<accession>D6TC90</accession>